<dbReference type="EMBL" id="JF284548">
    <property type="protein sequence ID" value="AEL23094.1"/>
    <property type="molecule type" value="mRNA"/>
</dbReference>
<keyword evidence="1" id="KW-1133">Transmembrane helix</keyword>
<dbReference type="AlphaFoldDB" id="G0ZJ97"/>
<feature type="transmembrane region" description="Helical" evidence="1">
    <location>
        <begin position="34"/>
        <end position="55"/>
    </location>
</feature>
<evidence type="ECO:0000256" key="1">
    <source>
        <dbReference type="SAM" id="Phobius"/>
    </source>
</evidence>
<sequence>MTGHQRVWDYPLARAVKQETAPLGPLLTLPSRMLLIWLHVLLKQIILFHQLLVWIF</sequence>
<accession>G0ZJ97</accession>
<organism evidence="2">
    <name type="scientific">Cherax quadricarinatus</name>
    <name type="common">Australian red claw crayfish</name>
    <dbReference type="NCBI Taxonomy" id="27406"/>
    <lineage>
        <taxon>Eukaryota</taxon>
        <taxon>Metazoa</taxon>
        <taxon>Ecdysozoa</taxon>
        <taxon>Arthropoda</taxon>
        <taxon>Crustacea</taxon>
        <taxon>Multicrustacea</taxon>
        <taxon>Malacostraca</taxon>
        <taxon>Eumalacostraca</taxon>
        <taxon>Eucarida</taxon>
        <taxon>Decapoda</taxon>
        <taxon>Pleocyemata</taxon>
        <taxon>Astacidea</taxon>
        <taxon>Parastacoidea</taxon>
        <taxon>Parastacidae</taxon>
        <taxon>Cherax</taxon>
    </lineage>
</organism>
<name>G0ZJ97_CHEQU</name>
<keyword evidence="1" id="KW-0472">Membrane</keyword>
<evidence type="ECO:0000313" key="2">
    <source>
        <dbReference type="EMBL" id="AEL23094.1"/>
    </source>
</evidence>
<protein>
    <submittedName>
        <fullName evidence="2">Transcriptional adapter 1</fullName>
    </submittedName>
</protein>
<proteinExistence type="evidence at transcript level"/>
<reference evidence="2" key="1">
    <citation type="journal article" date="2011" name="Dev. Comp. Immunol.">
        <title>Differential gene expression profile from haematopoietic tissue stem cells of red claw crayfish, Cherax quadricarinatus, in response to WSSV infection.</title>
        <authorList>
            <person name="Liu H.P."/>
            <person name="Chen R.Y."/>
            <person name="Zhang Q.X."/>
            <person name="Peng H."/>
            <person name="Wang K.J."/>
        </authorList>
    </citation>
    <scope>NUCLEOTIDE SEQUENCE</scope>
</reference>
<reference evidence="2" key="2">
    <citation type="submission" date="2011-02" db="EMBL/GenBank/DDBJ databases">
        <authorList>
            <person name="Liu H.-P."/>
            <person name="Chen R.-Y."/>
            <person name="Zhang Q.-X."/>
            <person name="Peng H."/>
            <person name="Wang K.-J."/>
        </authorList>
    </citation>
    <scope>NUCLEOTIDE SEQUENCE</scope>
</reference>
<keyword evidence="1" id="KW-0812">Transmembrane</keyword>